<evidence type="ECO:0000256" key="10">
    <source>
        <dbReference type="RuleBase" id="RU000439"/>
    </source>
</evidence>
<comment type="function">
    <text evidence="8">Catalyzes the reduction of the glycolytic intermediate dihydroxyacetone phosphate (DHAP) to sn-glycerol 3-phosphate (G3P), the key precursor for phospholipid synthesis.</text>
</comment>
<feature type="binding site" evidence="8">
    <location>
        <position position="27"/>
    </location>
    <ligand>
        <name>NADPH</name>
        <dbReference type="ChEBI" id="CHEBI:57783"/>
    </ligand>
</feature>
<dbReference type="Proteomes" id="UP001164305">
    <property type="component" value="Chromosome"/>
</dbReference>
<dbReference type="RefSeq" id="WP_263593282.1">
    <property type="nucleotide sequence ID" value="NZ_CP107020.1"/>
</dbReference>
<dbReference type="InterPro" id="IPR011128">
    <property type="entry name" value="G3P_DH_NAD-dep_N"/>
</dbReference>
<evidence type="ECO:0000256" key="5">
    <source>
        <dbReference type="ARBA" id="ARBA00023098"/>
    </source>
</evidence>
<feature type="binding site" evidence="8">
    <location>
        <position position="274"/>
    </location>
    <ligand>
        <name>sn-glycerol 3-phosphate</name>
        <dbReference type="ChEBI" id="CHEBI:57597"/>
    </ligand>
</feature>
<keyword evidence="3 8" id="KW-0560">Oxidoreductase</keyword>
<feature type="binding site" evidence="8">
    <location>
        <position position="47"/>
    </location>
    <ligand>
        <name>NADPH</name>
        <dbReference type="ChEBI" id="CHEBI:57783"/>
    </ligand>
</feature>
<evidence type="ECO:0000256" key="6">
    <source>
        <dbReference type="ARBA" id="ARBA00023209"/>
    </source>
</evidence>
<feature type="binding site" evidence="8">
    <location>
        <position position="301"/>
    </location>
    <ligand>
        <name>NADPH</name>
        <dbReference type="ChEBI" id="CHEBI:57783"/>
    </ligand>
</feature>
<dbReference type="HAMAP" id="MF_00394">
    <property type="entry name" value="NAD_Glyc3P_dehydrog"/>
    <property type="match status" value="1"/>
</dbReference>
<feature type="binding site" evidence="8">
    <location>
        <position position="160"/>
    </location>
    <ligand>
        <name>NADPH</name>
        <dbReference type="ChEBI" id="CHEBI:57783"/>
    </ligand>
</feature>
<evidence type="ECO:0000259" key="11">
    <source>
        <dbReference type="Pfam" id="PF01210"/>
    </source>
</evidence>
<reference evidence="13" key="1">
    <citation type="submission" date="2022-10" db="EMBL/GenBank/DDBJ databases">
        <title>Whole-Genome Sequencing of Brachybacterium huguangmaarense BRM-3, Isolated from Betula schmidtii.</title>
        <authorList>
            <person name="Haam D."/>
        </authorList>
    </citation>
    <scope>NUCLEOTIDE SEQUENCE</scope>
    <source>
        <strain evidence="13">BRM-3</strain>
    </source>
</reference>
<name>A0ABY6G066_9MICO</name>
<evidence type="ECO:0000256" key="7">
    <source>
        <dbReference type="ARBA" id="ARBA00023264"/>
    </source>
</evidence>
<evidence type="ECO:0000256" key="4">
    <source>
        <dbReference type="ARBA" id="ARBA00023027"/>
    </source>
</evidence>
<gene>
    <name evidence="8" type="primary">gpsA</name>
    <name evidence="13" type="ORF">BRM3_10585</name>
</gene>
<feature type="binding site" evidence="8">
    <location>
        <position position="156"/>
    </location>
    <ligand>
        <name>sn-glycerol 3-phosphate</name>
        <dbReference type="ChEBI" id="CHEBI:57597"/>
    </ligand>
</feature>
<feature type="binding site" evidence="8">
    <location>
        <position position="275"/>
    </location>
    <ligand>
        <name>sn-glycerol 3-phosphate</name>
        <dbReference type="ChEBI" id="CHEBI:57597"/>
    </ligand>
</feature>
<dbReference type="EC" id="1.1.1.94" evidence="8"/>
<dbReference type="InterPro" id="IPR008927">
    <property type="entry name" value="6-PGluconate_DH-like_C_sf"/>
</dbReference>
<dbReference type="EMBL" id="CP107020">
    <property type="protein sequence ID" value="UYG16069.1"/>
    <property type="molecule type" value="Genomic_DNA"/>
</dbReference>
<dbReference type="NCBIfam" id="NF000942">
    <property type="entry name" value="PRK00094.1-4"/>
    <property type="match status" value="1"/>
</dbReference>
<dbReference type="PROSITE" id="PS00957">
    <property type="entry name" value="NAD_G3PDH"/>
    <property type="match status" value="1"/>
</dbReference>
<keyword evidence="2 8" id="KW-0444">Lipid biosynthesis</keyword>
<dbReference type="PRINTS" id="PR00077">
    <property type="entry name" value="GPDHDRGNASE"/>
</dbReference>
<accession>A0ABY6G066</accession>
<dbReference type="InterPro" id="IPR013328">
    <property type="entry name" value="6PGD_dom2"/>
</dbReference>
<keyword evidence="5 8" id="KW-0443">Lipid metabolism</keyword>
<dbReference type="SUPFAM" id="SSF51735">
    <property type="entry name" value="NAD(P)-binding Rossmann-fold domains"/>
    <property type="match status" value="1"/>
</dbReference>
<dbReference type="PANTHER" id="PTHR11728">
    <property type="entry name" value="GLYCEROL-3-PHOSPHATE DEHYDROGENASE"/>
    <property type="match status" value="1"/>
</dbReference>
<sequence length="351" mass="36132">MTAASASSASGQPRATRRLAVLGAGSWGTTFSLVLARAGAEVAVWARREEVAREIREQHRNHAYLGDRKLPDAITADSRVEAVLEAVDGIVLAVPAQSLRENLEAWRRAPGLEHGLPDVPVLSLIKGIERGTDRRMSQVIVEAGGIDPSRVAVLSGPNLSVEIAAGEPCASVVAAQDERLARELAHWCAGPAFRAYTSTDVIGVEVAGATKNVVAIGVGAAAGLGFGDNARASLITRGLAEIARLGAAAGADPATFSGLAGMGDLVATCASPLSRNFRLGRALGEGMDVAQAAAAVGQTAEGVATARAVADIAERLGIDMPLTRGVVDVVDHGRDIREATAALLARSVRPE</sequence>
<feature type="binding site" evidence="8">
    <location>
        <position position="64"/>
    </location>
    <ligand>
        <name>NADPH</name>
        <dbReference type="ChEBI" id="CHEBI:57783"/>
    </ligand>
</feature>
<dbReference type="PANTHER" id="PTHR11728:SF1">
    <property type="entry name" value="GLYCEROL-3-PHOSPHATE DEHYDROGENASE [NAD(+)] 2, CHLOROPLASTIC"/>
    <property type="match status" value="1"/>
</dbReference>
<evidence type="ECO:0000256" key="3">
    <source>
        <dbReference type="ARBA" id="ARBA00023002"/>
    </source>
</evidence>
<feature type="binding site" evidence="8">
    <location>
        <position position="211"/>
    </location>
    <ligand>
        <name>sn-glycerol 3-phosphate</name>
        <dbReference type="ChEBI" id="CHEBI:57597"/>
    </ligand>
</feature>
<keyword evidence="14" id="KW-1185">Reference proteome</keyword>
<feature type="binding site" evidence="8">
    <location>
        <position position="275"/>
    </location>
    <ligand>
        <name>NADPH</name>
        <dbReference type="ChEBI" id="CHEBI:57783"/>
    </ligand>
</feature>
<evidence type="ECO:0000256" key="9">
    <source>
        <dbReference type="RuleBase" id="RU000437"/>
    </source>
</evidence>
<feature type="binding site" evidence="8">
    <location>
        <position position="126"/>
    </location>
    <ligand>
        <name>sn-glycerol 3-phosphate</name>
        <dbReference type="ChEBI" id="CHEBI:57597"/>
    </ligand>
</feature>
<keyword evidence="4 8" id="KW-0520">NAD</keyword>
<evidence type="ECO:0000256" key="2">
    <source>
        <dbReference type="ARBA" id="ARBA00022516"/>
    </source>
</evidence>
<dbReference type="InterPro" id="IPR006109">
    <property type="entry name" value="G3P_DH_NAD-dep_C"/>
</dbReference>
<evidence type="ECO:0000313" key="13">
    <source>
        <dbReference type="EMBL" id="UYG16069.1"/>
    </source>
</evidence>
<feature type="domain" description="Glycerol-3-phosphate dehydrogenase NAD-dependent N-terminal" evidence="11">
    <location>
        <begin position="19"/>
        <end position="180"/>
    </location>
</feature>
<dbReference type="SUPFAM" id="SSF48179">
    <property type="entry name" value="6-phosphogluconate dehydrogenase C-terminal domain-like"/>
    <property type="match status" value="1"/>
</dbReference>
<evidence type="ECO:0000259" key="12">
    <source>
        <dbReference type="Pfam" id="PF07479"/>
    </source>
</evidence>
<dbReference type="InterPro" id="IPR006168">
    <property type="entry name" value="G3P_DH_NAD-dep"/>
</dbReference>
<comment type="catalytic activity">
    <reaction evidence="8">
        <text>sn-glycerol 3-phosphate + NAD(+) = dihydroxyacetone phosphate + NADH + H(+)</text>
        <dbReference type="Rhea" id="RHEA:11092"/>
        <dbReference type="ChEBI" id="CHEBI:15378"/>
        <dbReference type="ChEBI" id="CHEBI:57540"/>
        <dbReference type="ChEBI" id="CHEBI:57597"/>
        <dbReference type="ChEBI" id="CHEBI:57642"/>
        <dbReference type="ChEBI" id="CHEBI:57945"/>
        <dbReference type="EC" id="1.1.1.94"/>
    </reaction>
</comment>
<comment type="similarity">
    <text evidence="1 8 9">Belongs to the NAD-dependent glycerol-3-phosphate dehydrogenase family.</text>
</comment>
<comment type="caution">
    <text evidence="8">Lacks conserved residue(s) required for the propagation of feature annotation.</text>
</comment>
<comment type="pathway">
    <text evidence="8">Membrane lipid metabolism; glycerophospholipid metabolism.</text>
</comment>
<dbReference type="Pfam" id="PF01210">
    <property type="entry name" value="NAD_Gly3P_dh_N"/>
    <property type="match status" value="1"/>
</dbReference>
<dbReference type="NCBIfam" id="NF000940">
    <property type="entry name" value="PRK00094.1-2"/>
    <property type="match status" value="1"/>
</dbReference>
<evidence type="ECO:0000313" key="14">
    <source>
        <dbReference type="Proteomes" id="UP001164305"/>
    </source>
</evidence>
<feature type="domain" description="Glycerol-3-phosphate dehydrogenase NAD-dependent C-terminal" evidence="12">
    <location>
        <begin position="200"/>
        <end position="340"/>
    </location>
</feature>
<feature type="binding site" evidence="8">
    <location>
        <position position="26"/>
    </location>
    <ligand>
        <name>NADPH</name>
        <dbReference type="ChEBI" id="CHEBI:57783"/>
    </ligand>
</feature>
<comment type="subcellular location">
    <subcellularLocation>
        <location evidence="8">Cytoplasm</location>
    </subcellularLocation>
</comment>
<keyword evidence="8" id="KW-0963">Cytoplasm</keyword>
<organism evidence="13 14">
    <name type="scientific">Brachybacterium huguangmaarense</name>
    <dbReference type="NCBI Taxonomy" id="1652028"/>
    <lineage>
        <taxon>Bacteria</taxon>
        <taxon>Bacillati</taxon>
        <taxon>Actinomycetota</taxon>
        <taxon>Actinomycetes</taxon>
        <taxon>Micrococcales</taxon>
        <taxon>Dermabacteraceae</taxon>
        <taxon>Brachybacterium</taxon>
    </lineage>
</organism>
<feature type="binding site" evidence="8">
    <location>
        <position position="276"/>
    </location>
    <ligand>
        <name>sn-glycerol 3-phosphate</name>
        <dbReference type="ChEBI" id="CHEBI:57597"/>
    </ligand>
</feature>
<dbReference type="PIRSF" id="PIRSF000114">
    <property type="entry name" value="Glycerol-3-P_dh"/>
    <property type="match status" value="1"/>
</dbReference>
<feature type="binding site" evidence="8">
    <location>
        <position position="126"/>
    </location>
    <ligand>
        <name>NADPH</name>
        <dbReference type="ChEBI" id="CHEBI:57783"/>
    </ligand>
</feature>
<dbReference type="InterPro" id="IPR036291">
    <property type="entry name" value="NAD(P)-bd_dom_sf"/>
</dbReference>
<proteinExistence type="inferred from homology"/>
<feature type="binding site" evidence="8">
    <location>
        <position position="264"/>
    </location>
    <ligand>
        <name>sn-glycerol 3-phosphate</name>
        <dbReference type="ChEBI" id="CHEBI:57597"/>
    </ligand>
</feature>
<feature type="active site" description="Proton acceptor" evidence="8">
    <location>
        <position position="211"/>
    </location>
</feature>
<dbReference type="Pfam" id="PF07479">
    <property type="entry name" value="NAD_Gly3P_dh_C"/>
    <property type="match status" value="1"/>
</dbReference>
<dbReference type="Gene3D" id="3.40.50.720">
    <property type="entry name" value="NAD(P)-binding Rossmann-like Domain"/>
    <property type="match status" value="1"/>
</dbReference>
<comment type="catalytic activity">
    <reaction evidence="8 10">
        <text>sn-glycerol 3-phosphate + NADP(+) = dihydroxyacetone phosphate + NADPH + H(+)</text>
        <dbReference type="Rhea" id="RHEA:11096"/>
        <dbReference type="ChEBI" id="CHEBI:15378"/>
        <dbReference type="ChEBI" id="CHEBI:57597"/>
        <dbReference type="ChEBI" id="CHEBI:57642"/>
        <dbReference type="ChEBI" id="CHEBI:57783"/>
        <dbReference type="ChEBI" id="CHEBI:58349"/>
        <dbReference type="EC" id="1.1.1.94"/>
    </reaction>
</comment>
<keyword evidence="6 8" id="KW-0594">Phospholipid biosynthesis</keyword>
<protein>
    <recommendedName>
        <fullName evidence="8">Glycerol-3-phosphate dehydrogenase [NAD(P)+]</fullName>
        <ecNumber evidence="8">1.1.1.94</ecNumber>
    </recommendedName>
    <alternativeName>
        <fullName evidence="8">NAD(P)(+)-dependent glycerol-3-phosphate dehydrogenase</fullName>
    </alternativeName>
    <alternativeName>
        <fullName evidence="8">NAD(P)H-dependent dihydroxyacetone-phosphate reductase</fullName>
    </alternativeName>
</protein>
<evidence type="ECO:0000256" key="8">
    <source>
        <dbReference type="HAMAP-Rule" id="MF_00394"/>
    </source>
</evidence>
<keyword evidence="8" id="KW-0547">Nucleotide-binding</keyword>
<keyword evidence="7 8" id="KW-1208">Phospholipid metabolism</keyword>
<evidence type="ECO:0000256" key="1">
    <source>
        <dbReference type="ARBA" id="ARBA00011009"/>
    </source>
</evidence>
<keyword evidence="8" id="KW-0521">NADP</keyword>
<feature type="binding site" evidence="8">
    <location>
        <position position="48"/>
    </location>
    <ligand>
        <name>NADPH</name>
        <dbReference type="ChEBI" id="CHEBI:57783"/>
    </ligand>
</feature>
<dbReference type="Gene3D" id="1.10.1040.10">
    <property type="entry name" value="N-(1-d-carboxylethyl)-l-norvaline Dehydrogenase, domain 2"/>
    <property type="match status" value="1"/>
</dbReference>